<dbReference type="Proteomes" id="UP001515480">
    <property type="component" value="Unassembled WGS sequence"/>
</dbReference>
<dbReference type="GO" id="GO:0046872">
    <property type="term" value="F:metal ion binding"/>
    <property type="evidence" value="ECO:0007669"/>
    <property type="project" value="UniProtKB-KW"/>
</dbReference>
<dbReference type="InterPro" id="IPR042265">
    <property type="entry name" value="DPH1/DPH2_3"/>
</dbReference>
<keyword evidence="7" id="KW-0949">S-adenosyl-L-methionine</keyword>
<keyword evidence="8" id="KW-0479">Metal-binding</keyword>
<feature type="region of interest" description="Disordered" evidence="15">
    <location>
        <begin position="1"/>
        <end position="48"/>
    </location>
</feature>
<evidence type="ECO:0000256" key="8">
    <source>
        <dbReference type="ARBA" id="ARBA00022723"/>
    </source>
</evidence>
<dbReference type="InterPro" id="IPR000182">
    <property type="entry name" value="GNAT_dom"/>
</dbReference>
<evidence type="ECO:0000256" key="5">
    <source>
        <dbReference type="ARBA" id="ARBA00021915"/>
    </source>
</evidence>
<dbReference type="InterPro" id="IPR042263">
    <property type="entry name" value="DPH1/DPH2_1"/>
</dbReference>
<comment type="catalytic activity">
    <reaction evidence="14">
        <text>L-histidyl-[translation elongation factor 2] + S-adenosyl-L-methionine = 2-[(3S)-amino-3-carboxypropyl]-L-histidyl-[translation elongation factor 2] + S-methyl-5'-thioadenosine + H(+)</text>
        <dbReference type="Rhea" id="RHEA:36783"/>
        <dbReference type="Rhea" id="RHEA-COMP:9748"/>
        <dbReference type="Rhea" id="RHEA-COMP:9749"/>
        <dbReference type="ChEBI" id="CHEBI:15378"/>
        <dbReference type="ChEBI" id="CHEBI:17509"/>
        <dbReference type="ChEBI" id="CHEBI:29979"/>
        <dbReference type="ChEBI" id="CHEBI:59789"/>
        <dbReference type="ChEBI" id="CHEBI:73995"/>
        <dbReference type="EC" id="2.5.1.108"/>
    </reaction>
</comment>
<dbReference type="Gene3D" id="3.40.630.30">
    <property type="match status" value="1"/>
</dbReference>
<dbReference type="AlphaFoldDB" id="A0AB34K192"/>
<feature type="domain" description="N-acetyltransferase" evidence="16">
    <location>
        <begin position="525"/>
        <end position="674"/>
    </location>
</feature>
<gene>
    <name evidence="17" type="ORF">AB1Y20_009119</name>
</gene>
<comment type="caution">
    <text evidence="17">The sequence shown here is derived from an EMBL/GenBank/DDBJ whole genome shotgun (WGS) entry which is preliminary data.</text>
</comment>
<evidence type="ECO:0000256" key="10">
    <source>
        <dbReference type="ARBA" id="ARBA00023014"/>
    </source>
</evidence>
<reference evidence="17 18" key="1">
    <citation type="journal article" date="2024" name="Science">
        <title>Giant polyketide synthase enzymes in the biosynthesis of giant marine polyether toxins.</title>
        <authorList>
            <person name="Fallon T.R."/>
            <person name="Shende V.V."/>
            <person name="Wierzbicki I.H."/>
            <person name="Pendleton A.L."/>
            <person name="Watervoot N.F."/>
            <person name="Auber R.P."/>
            <person name="Gonzalez D.J."/>
            <person name="Wisecaver J.H."/>
            <person name="Moore B.S."/>
        </authorList>
    </citation>
    <scope>NUCLEOTIDE SEQUENCE [LARGE SCALE GENOMIC DNA]</scope>
    <source>
        <strain evidence="17 18">12B1</strain>
    </source>
</reference>
<keyword evidence="6" id="KW-0808">Transferase</keyword>
<dbReference type="GO" id="GO:0016747">
    <property type="term" value="F:acyltransferase activity, transferring groups other than amino-acyl groups"/>
    <property type="evidence" value="ECO:0007669"/>
    <property type="project" value="InterPro"/>
</dbReference>
<keyword evidence="9" id="KW-0408">Iron</keyword>
<evidence type="ECO:0000256" key="15">
    <source>
        <dbReference type="SAM" id="MobiDB-lite"/>
    </source>
</evidence>
<dbReference type="CDD" id="cd04301">
    <property type="entry name" value="NAT_SF"/>
    <property type="match status" value="1"/>
</dbReference>
<dbReference type="FunFam" id="3.40.50.11850:FF:000002">
    <property type="entry name" value="2-(3-amino-3-carboxypropyl)histidine synthase subunit 1"/>
    <property type="match status" value="1"/>
</dbReference>
<evidence type="ECO:0000256" key="6">
    <source>
        <dbReference type="ARBA" id="ARBA00022679"/>
    </source>
</evidence>
<dbReference type="InterPro" id="IPR016181">
    <property type="entry name" value="Acyl_CoA_acyltransferase"/>
</dbReference>
<dbReference type="Gene3D" id="3.40.50.11860">
    <property type="entry name" value="Diphthamide synthesis DPH1/DPH2 domain 3"/>
    <property type="match status" value="1"/>
</dbReference>
<sequence length="675" mass="73553">MPRFVGRANTSNDSPAPVATPPPHSSDASPAEPKPAISPQEGQLDTAITPKVSRARPARRRFISTIPTAISENPLLRQAMQALPSNYNFEVQKTIWRIRQMQAHSVALQFPEGLLLYACTIADIIEQFALEDGTCEVVVMGDVTYGACCVDDLCAAALGCELLVHYGHSCLVPIDKMATDVMYVFVEVSIDTAHLLDTIRLNFKPTTKLALCGTIQFGGALHSVRSVLKDEFAEVKTPQAKPLSAGEVLGCTSPTIEGSDACIFIADGRFHPEAVMVANPNLPLYRYDPYSKTITHERYEHEQMHSLRRDAIKQASTAKHWGIVMGTLGRQGNPAVLQHLQKLLKVRGLSYSTLLLSEVFPAKLAAFGKVDAWIQVCCPRLSMDWGHHFAAPLLSPYEAEVALAARQWQPVYPMDNYAKAGGSYSNYASEEVRTKCREECACVHDVDNCDEVKDGREMGMKERGKDVNTPVAGTSSPVHFPSLHSTCTTSSKGAERLGDEQLEGSTPTIPVEGGLPPARPNGAQVKVFTVPPKAAAADSWVMQCSALERKCFAKHEAMNVATEVKARNTTLLCAALGATECVGYCVIQRSSLVVNIVKLVVAPHCRRQGIGRALLAHAVESARAGRAQACTLHVDTNNEPAKQLYLSLGFSVSGRRDDYYKPGRHAFSMELQLEE</sequence>
<organism evidence="17 18">
    <name type="scientific">Prymnesium parvum</name>
    <name type="common">Toxic golden alga</name>
    <dbReference type="NCBI Taxonomy" id="97485"/>
    <lineage>
        <taxon>Eukaryota</taxon>
        <taxon>Haptista</taxon>
        <taxon>Haptophyta</taxon>
        <taxon>Prymnesiophyceae</taxon>
        <taxon>Prymnesiales</taxon>
        <taxon>Prymnesiaceae</taxon>
        <taxon>Prymnesium</taxon>
    </lineage>
</organism>
<evidence type="ECO:0000256" key="7">
    <source>
        <dbReference type="ARBA" id="ARBA00022691"/>
    </source>
</evidence>
<dbReference type="GO" id="GO:0090560">
    <property type="term" value="F:2-(3-amino-3-carboxypropyl)histidine synthase activity"/>
    <property type="evidence" value="ECO:0007669"/>
    <property type="project" value="UniProtKB-EC"/>
</dbReference>
<evidence type="ECO:0000256" key="9">
    <source>
        <dbReference type="ARBA" id="ARBA00023004"/>
    </source>
</evidence>
<dbReference type="Gene3D" id="3.40.50.11850">
    <property type="entry name" value="Diphthamide synthesis DPH1/DPH2 domain 2"/>
    <property type="match status" value="1"/>
</dbReference>
<evidence type="ECO:0000256" key="4">
    <source>
        <dbReference type="ARBA" id="ARBA00012221"/>
    </source>
</evidence>
<dbReference type="PROSITE" id="PS51186">
    <property type="entry name" value="GNAT"/>
    <property type="match status" value="1"/>
</dbReference>
<evidence type="ECO:0000256" key="11">
    <source>
        <dbReference type="ARBA" id="ARBA00031690"/>
    </source>
</evidence>
<dbReference type="SFLD" id="SFLDS00032">
    <property type="entry name" value="Radical_SAM_3-amino-3-carboxyp"/>
    <property type="match status" value="1"/>
</dbReference>
<dbReference type="PANTHER" id="PTHR10762">
    <property type="entry name" value="DIPHTHAMIDE BIOSYNTHESIS PROTEIN"/>
    <property type="match status" value="1"/>
</dbReference>
<protein>
    <recommendedName>
        <fullName evidence="5">2-(3-amino-3-carboxypropyl)histidine synthase subunit 1</fullName>
        <ecNumber evidence="4">2.5.1.108</ecNumber>
    </recommendedName>
    <alternativeName>
        <fullName evidence="12">Diphthamide biosynthesis protein 1</fullName>
    </alternativeName>
    <alternativeName>
        <fullName evidence="13">Diphtheria toxin resistance protein 1</fullName>
    </alternativeName>
    <alternativeName>
        <fullName evidence="11">S-adenosyl-L-methionine:L-histidine 3-amino-3-carboxypropyltransferase 1</fullName>
    </alternativeName>
</protein>
<dbReference type="InterPro" id="IPR042264">
    <property type="entry name" value="DPH1/DPH2_2"/>
</dbReference>
<feature type="region of interest" description="Disordered" evidence="15">
    <location>
        <begin position="462"/>
        <end position="520"/>
    </location>
</feature>
<keyword evidence="10" id="KW-0411">Iron-sulfur</keyword>
<dbReference type="Pfam" id="PF00583">
    <property type="entry name" value="Acetyltransf_1"/>
    <property type="match status" value="1"/>
</dbReference>
<dbReference type="EMBL" id="JBGBPQ010000002">
    <property type="protein sequence ID" value="KAL1527734.1"/>
    <property type="molecule type" value="Genomic_DNA"/>
</dbReference>
<evidence type="ECO:0000313" key="18">
    <source>
        <dbReference type="Proteomes" id="UP001515480"/>
    </source>
</evidence>
<dbReference type="Gene3D" id="3.40.50.11840">
    <property type="entry name" value="Diphthamide synthesis DPH1/DPH2 domain 1"/>
    <property type="match status" value="1"/>
</dbReference>
<dbReference type="FunFam" id="3.40.50.11860:FF:000002">
    <property type="entry name" value="2-(3-amino-3-carboxypropyl)histidine synthase subunit 1"/>
    <property type="match status" value="1"/>
</dbReference>
<proteinExistence type="inferred from homology"/>
<comment type="cofactor">
    <cofactor evidence="1">
        <name>[4Fe-4S] cluster</name>
        <dbReference type="ChEBI" id="CHEBI:49883"/>
    </cofactor>
</comment>
<dbReference type="EC" id="2.5.1.108" evidence="4"/>
<evidence type="ECO:0000313" key="17">
    <source>
        <dbReference type="EMBL" id="KAL1527734.1"/>
    </source>
</evidence>
<name>A0AB34K192_PRYPA</name>
<comment type="pathway">
    <text evidence="2">Protein modification; peptidyl-diphthamide biosynthesis.</text>
</comment>
<dbReference type="InterPro" id="IPR016435">
    <property type="entry name" value="DPH1/DPH2"/>
</dbReference>
<dbReference type="GO" id="GO:0017183">
    <property type="term" value="P:protein histidyl modification to diphthamide"/>
    <property type="evidence" value="ECO:0007669"/>
    <property type="project" value="InterPro"/>
</dbReference>
<dbReference type="PANTHER" id="PTHR10762:SF1">
    <property type="entry name" value="2-(3-AMINO-3-CARBOXYPROPYL)HISTIDINE SYNTHASE SUBUNIT 1"/>
    <property type="match status" value="1"/>
</dbReference>
<keyword evidence="18" id="KW-1185">Reference proteome</keyword>
<dbReference type="Pfam" id="PF01866">
    <property type="entry name" value="Diphthamide_syn"/>
    <property type="match status" value="1"/>
</dbReference>
<evidence type="ECO:0000256" key="12">
    <source>
        <dbReference type="ARBA" id="ARBA00032574"/>
    </source>
</evidence>
<evidence type="ECO:0000256" key="14">
    <source>
        <dbReference type="ARBA" id="ARBA00048403"/>
    </source>
</evidence>
<evidence type="ECO:0000256" key="1">
    <source>
        <dbReference type="ARBA" id="ARBA00001966"/>
    </source>
</evidence>
<accession>A0AB34K192</accession>
<comment type="similarity">
    <text evidence="3">Belongs to the DPH1/DPH2 family. DPH1 subfamily.</text>
</comment>
<feature type="compositionally biased region" description="Polar residues" evidence="15">
    <location>
        <begin position="471"/>
        <end position="492"/>
    </location>
</feature>
<evidence type="ECO:0000256" key="13">
    <source>
        <dbReference type="ARBA" id="ARBA00032789"/>
    </source>
</evidence>
<evidence type="ECO:0000256" key="3">
    <source>
        <dbReference type="ARBA" id="ARBA00010173"/>
    </source>
</evidence>
<evidence type="ECO:0000256" key="2">
    <source>
        <dbReference type="ARBA" id="ARBA00005156"/>
    </source>
</evidence>
<evidence type="ECO:0000259" key="16">
    <source>
        <dbReference type="PROSITE" id="PS51186"/>
    </source>
</evidence>
<dbReference type="NCBIfam" id="TIGR00322">
    <property type="entry name" value="diphth2_R"/>
    <property type="match status" value="1"/>
</dbReference>
<dbReference type="GO" id="GO:0051536">
    <property type="term" value="F:iron-sulfur cluster binding"/>
    <property type="evidence" value="ECO:0007669"/>
    <property type="project" value="UniProtKB-KW"/>
</dbReference>
<dbReference type="SUPFAM" id="SSF55729">
    <property type="entry name" value="Acyl-CoA N-acyltransferases (Nat)"/>
    <property type="match status" value="1"/>
</dbReference>
<dbReference type="FunFam" id="3.40.50.11840:FF:000001">
    <property type="entry name" value="2-(3-amino-3-carboxypropyl)histidine synthase subunit 1"/>
    <property type="match status" value="1"/>
</dbReference>